<evidence type="ECO:0000256" key="11">
    <source>
        <dbReference type="ARBA" id="ARBA00024225"/>
    </source>
</evidence>
<evidence type="ECO:0000256" key="1">
    <source>
        <dbReference type="ARBA" id="ARBA00001970"/>
    </source>
</evidence>
<keyword evidence="6" id="KW-0479">Metal-binding</keyword>
<evidence type="ECO:0000256" key="5">
    <source>
        <dbReference type="ARBA" id="ARBA00022692"/>
    </source>
</evidence>
<evidence type="ECO:0000256" key="7">
    <source>
        <dbReference type="ARBA" id="ARBA00022982"/>
    </source>
</evidence>
<evidence type="ECO:0000313" key="15">
    <source>
        <dbReference type="Proteomes" id="UP001497472"/>
    </source>
</evidence>
<evidence type="ECO:0000256" key="10">
    <source>
        <dbReference type="ARBA" id="ARBA00023136"/>
    </source>
</evidence>
<evidence type="ECO:0000259" key="13">
    <source>
        <dbReference type="PROSITE" id="PS50939"/>
    </source>
</evidence>
<protein>
    <recommendedName>
        <fullName evidence="11">ascorbate ferrireductase (transmembrane)</fullName>
        <ecNumber evidence="11">7.2.1.3</ecNumber>
    </recommendedName>
</protein>
<feature type="transmembrane region" description="Helical" evidence="12">
    <location>
        <begin position="56"/>
        <end position="75"/>
    </location>
</feature>
<comment type="cofactor">
    <cofactor evidence="1">
        <name>heme b</name>
        <dbReference type="ChEBI" id="CHEBI:60344"/>
    </cofactor>
</comment>
<dbReference type="GO" id="GO:0140571">
    <property type="term" value="F:transmembrane ascorbate ferrireductase activity"/>
    <property type="evidence" value="ECO:0007669"/>
    <property type="project" value="UniProtKB-EC"/>
</dbReference>
<evidence type="ECO:0000256" key="2">
    <source>
        <dbReference type="ARBA" id="ARBA00004141"/>
    </source>
</evidence>
<keyword evidence="5 12" id="KW-0812">Transmembrane</keyword>
<keyword evidence="9" id="KW-0408">Iron</keyword>
<dbReference type="InterPro" id="IPR045150">
    <property type="entry name" value="CYB561D1/2"/>
</dbReference>
<dbReference type="EMBL" id="CAVLEF010000130">
    <property type="protein sequence ID" value="CAK1551452.1"/>
    <property type="molecule type" value="Genomic_DNA"/>
</dbReference>
<reference evidence="14 15" key="1">
    <citation type="submission" date="2023-11" db="EMBL/GenBank/DDBJ databases">
        <authorList>
            <person name="Okamura Y."/>
        </authorList>
    </citation>
    <scope>NUCLEOTIDE SEQUENCE [LARGE SCALE GENOMIC DNA]</scope>
</reference>
<evidence type="ECO:0000313" key="14">
    <source>
        <dbReference type="EMBL" id="CAK1551452.1"/>
    </source>
</evidence>
<dbReference type="AlphaFoldDB" id="A0AAV1JQ57"/>
<keyword evidence="10 12" id="KW-0472">Membrane</keyword>
<evidence type="ECO:0000256" key="12">
    <source>
        <dbReference type="SAM" id="Phobius"/>
    </source>
</evidence>
<comment type="subcellular location">
    <subcellularLocation>
        <location evidence="2">Membrane</location>
        <topology evidence="2">Multi-pass membrane protein</topology>
    </subcellularLocation>
</comment>
<gene>
    <name evidence="14" type="ORF">LNINA_LOCUS10586</name>
</gene>
<sequence length="164" mass="18210">MICALAFIRGFYASTSFIQHVYLCVIGYVLIMPQAVHLLNPQAGWARKVKYEQRKMIHWCLQIVGTILVSIGSVIRMMDVTSNFASVHGILGILAFLCTIINMFGGIVHANSSRLNLNITFVKITHSFLGYRFSNIAIGFTVIGLVGTLVSPCVHVVKRLKLIK</sequence>
<dbReference type="PANTHER" id="PTHR15422">
    <property type="entry name" value="OS05G0565100 PROTEIN"/>
    <property type="match status" value="1"/>
</dbReference>
<feature type="domain" description="Cytochrome b561" evidence="13">
    <location>
        <begin position="1"/>
        <end position="164"/>
    </location>
</feature>
<dbReference type="InterPro" id="IPR006593">
    <property type="entry name" value="Cyt_b561/ferric_Rdtase_TM"/>
</dbReference>
<dbReference type="Proteomes" id="UP001497472">
    <property type="component" value="Unassembled WGS sequence"/>
</dbReference>
<evidence type="ECO:0000256" key="6">
    <source>
        <dbReference type="ARBA" id="ARBA00022723"/>
    </source>
</evidence>
<keyword evidence="15" id="KW-1185">Reference proteome</keyword>
<dbReference type="SMART" id="SM00665">
    <property type="entry name" value="B561"/>
    <property type="match status" value="1"/>
</dbReference>
<keyword evidence="3" id="KW-0813">Transport</keyword>
<accession>A0AAV1JQ57</accession>
<comment type="caution">
    <text evidence="14">The sequence shown here is derived from an EMBL/GenBank/DDBJ whole genome shotgun (WGS) entry which is preliminary data.</text>
</comment>
<keyword evidence="7" id="KW-0249">Electron transport</keyword>
<dbReference type="GO" id="GO:0016020">
    <property type="term" value="C:membrane"/>
    <property type="evidence" value="ECO:0007669"/>
    <property type="project" value="UniProtKB-SubCell"/>
</dbReference>
<dbReference type="Gene3D" id="1.20.120.1770">
    <property type="match status" value="1"/>
</dbReference>
<proteinExistence type="predicted"/>
<dbReference type="PANTHER" id="PTHR15422:SF43">
    <property type="entry name" value="ASCORBATE FERRIREDUCTASE (TRANSMEMBRANE)"/>
    <property type="match status" value="1"/>
</dbReference>
<dbReference type="EC" id="7.2.1.3" evidence="11"/>
<name>A0AAV1JQ57_9NEOP</name>
<dbReference type="PROSITE" id="PS50939">
    <property type="entry name" value="CYTOCHROME_B561"/>
    <property type="match status" value="1"/>
</dbReference>
<feature type="transmembrane region" description="Helical" evidence="12">
    <location>
        <begin position="87"/>
        <end position="108"/>
    </location>
</feature>
<evidence type="ECO:0000256" key="3">
    <source>
        <dbReference type="ARBA" id="ARBA00022448"/>
    </source>
</evidence>
<dbReference type="Pfam" id="PF03188">
    <property type="entry name" value="Cytochrom_B561"/>
    <property type="match status" value="1"/>
</dbReference>
<evidence type="ECO:0000256" key="8">
    <source>
        <dbReference type="ARBA" id="ARBA00022989"/>
    </source>
</evidence>
<feature type="transmembrane region" description="Helical" evidence="12">
    <location>
        <begin position="12"/>
        <end position="36"/>
    </location>
</feature>
<dbReference type="GO" id="GO:0046872">
    <property type="term" value="F:metal ion binding"/>
    <property type="evidence" value="ECO:0007669"/>
    <property type="project" value="UniProtKB-KW"/>
</dbReference>
<keyword evidence="8 12" id="KW-1133">Transmembrane helix</keyword>
<evidence type="ECO:0000256" key="9">
    <source>
        <dbReference type="ARBA" id="ARBA00023004"/>
    </source>
</evidence>
<organism evidence="14 15">
    <name type="scientific">Leptosia nina</name>
    <dbReference type="NCBI Taxonomy" id="320188"/>
    <lineage>
        <taxon>Eukaryota</taxon>
        <taxon>Metazoa</taxon>
        <taxon>Ecdysozoa</taxon>
        <taxon>Arthropoda</taxon>
        <taxon>Hexapoda</taxon>
        <taxon>Insecta</taxon>
        <taxon>Pterygota</taxon>
        <taxon>Neoptera</taxon>
        <taxon>Endopterygota</taxon>
        <taxon>Lepidoptera</taxon>
        <taxon>Glossata</taxon>
        <taxon>Ditrysia</taxon>
        <taxon>Papilionoidea</taxon>
        <taxon>Pieridae</taxon>
        <taxon>Pierinae</taxon>
        <taxon>Leptosia</taxon>
    </lineage>
</organism>
<dbReference type="GO" id="GO:0140575">
    <property type="term" value="F:transmembrane monodehydroascorbate reductase activity"/>
    <property type="evidence" value="ECO:0007669"/>
    <property type="project" value="InterPro"/>
</dbReference>
<keyword evidence="4" id="KW-0349">Heme</keyword>
<evidence type="ECO:0000256" key="4">
    <source>
        <dbReference type="ARBA" id="ARBA00022617"/>
    </source>
</evidence>
<feature type="transmembrane region" description="Helical" evidence="12">
    <location>
        <begin position="136"/>
        <end position="157"/>
    </location>
</feature>